<evidence type="ECO:0000313" key="2">
    <source>
        <dbReference type="Proteomes" id="UP001372834"/>
    </source>
</evidence>
<accession>A0AAN8SE51</accession>
<dbReference type="EMBL" id="JAWJWE010000001">
    <property type="protein sequence ID" value="KAK6644299.1"/>
    <property type="molecule type" value="Genomic_DNA"/>
</dbReference>
<dbReference type="AlphaFoldDB" id="A0AAN8SE51"/>
<reference evidence="1 2" key="1">
    <citation type="submission" date="2023-10" db="EMBL/GenBank/DDBJ databases">
        <title>Genomes of two closely related lineages of the louse Polyplax serrata with different host specificities.</title>
        <authorList>
            <person name="Martinu J."/>
            <person name="Tarabai H."/>
            <person name="Stefka J."/>
            <person name="Hypsa V."/>
        </authorList>
    </citation>
    <scope>NUCLEOTIDE SEQUENCE [LARGE SCALE GENOMIC DNA]</scope>
    <source>
        <strain evidence="1">HR10_N</strain>
    </source>
</reference>
<gene>
    <name evidence="1" type="ORF">RUM43_000566</name>
</gene>
<proteinExistence type="predicted"/>
<comment type="caution">
    <text evidence="1">The sequence shown here is derived from an EMBL/GenBank/DDBJ whole genome shotgun (WGS) entry which is preliminary data.</text>
</comment>
<name>A0AAN8SE51_POLSC</name>
<evidence type="ECO:0000313" key="1">
    <source>
        <dbReference type="EMBL" id="KAK6644299.1"/>
    </source>
</evidence>
<protein>
    <submittedName>
        <fullName evidence="1">Uncharacterized protein</fullName>
    </submittedName>
</protein>
<sequence>MAPTLSPAVYPTVKAAMIDGFSSFRAHQSRGETFSPSRMRRTGAKDVKLELISFGSFPRINHLIRVDDGWRTFNGLSSEVKFFFCSKRKVLKGHEKSMNNEPFRARAALSVRSRGSIPTANCTSPQLTPEAFSFLFSR</sequence>
<organism evidence="1 2">
    <name type="scientific">Polyplax serrata</name>
    <name type="common">Common mouse louse</name>
    <dbReference type="NCBI Taxonomy" id="468196"/>
    <lineage>
        <taxon>Eukaryota</taxon>
        <taxon>Metazoa</taxon>
        <taxon>Ecdysozoa</taxon>
        <taxon>Arthropoda</taxon>
        <taxon>Hexapoda</taxon>
        <taxon>Insecta</taxon>
        <taxon>Pterygota</taxon>
        <taxon>Neoptera</taxon>
        <taxon>Paraneoptera</taxon>
        <taxon>Psocodea</taxon>
        <taxon>Troctomorpha</taxon>
        <taxon>Phthiraptera</taxon>
        <taxon>Anoplura</taxon>
        <taxon>Polyplacidae</taxon>
        <taxon>Polyplax</taxon>
    </lineage>
</organism>
<dbReference type="Proteomes" id="UP001372834">
    <property type="component" value="Unassembled WGS sequence"/>
</dbReference>